<evidence type="ECO:0000256" key="9">
    <source>
        <dbReference type="SAM" id="MobiDB-lite"/>
    </source>
</evidence>
<keyword evidence="5 8" id="KW-1133">Transmembrane helix</keyword>
<dbReference type="GO" id="GO:0017080">
    <property type="term" value="F:sodium channel regulator activity"/>
    <property type="evidence" value="ECO:0007669"/>
    <property type="project" value="TreeGrafter"/>
</dbReference>
<dbReference type="OMA" id="WHRLQVG"/>
<dbReference type="Gene3D" id="1.20.5.780">
    <property type="entry name" value="Single helix bin"/>
    <property type="match status" value="1"/>
</dbReference>
<name>A0A2K5DDF3_AOTNA</name>
<organism evidence="10 11">
    <name type="scientific">Aotus nancymaae</name>
    <name type="common">Ma's night monkey</name>
    <dbReference type="NCBI Taxonomy" id="37293"/>
    <lineage>
        <taxon>Eukaryota</taxon>
        <taxon>Metazoa</taxon>
        <taxon>Chordata</taxon>
        <taxon>Craniata</taxon>
        <taxon>Vertebrata</taxon>
        <taxon>Euteleostomi</taxon>
        <taxon>Mammalia</taxon>
        <taxon>Eutheria</taxon>
        <taxon>Euarchontoglires</taxon>
        <taxon>Primates</taxon>
        <taxon>Haplorrhini</taxon>
        <taxon>Platyrrhini</taxon>
        <taxon>Aotidae</taxon>
        <taxon>Aotus</taxon>
    </lineage>
</organism>
<comment type="similarity">
    <text evidence="2 8">Belongs to the FXYD family.</text>
</comment>
<dbReference type="GO" id="GO:0006814">
    <property type="term" value="P:sodium ion transport"/>
    <property type="evidence" value="ECO:0007669"/>
    <property type="project" value="UniProtKB-KW"/>
</dbReference>
<sequence>MGRGNSGASQARGGLEEPLERGLRGLGSTQAPLHGTAAAYLSAQRDASLPARGQHSDMQKVTLGLLVFLAGLPVLDANDPEDKNSPFYYDWHRLQVGGLICAGVLCALGIIILMSGKCKCKFRQKPGHRPGEAPPLITPGSAHNC</sequence>
<dbReference type="GO" id="GO:0043269">
    <property type="term" value="P:regulation of monoatomic ion transport"/>
    <property type="evidence" value="ECO:0007669"/>
    <property type="project" value="InterPro"/>
</dbReference>
<reference evidence="10" key="2">
    <citation type="submission" date="2025-09" db="UniProtKB">
        <authorList>
            <consortium name="Ensembl"/>
        </authorList>
    </citation>
    <scope>IDENTIFICATION</scope>
</reference>
<comment type="caution">
    <text evidence="8">Lacks conserved residue(s) required for the propagation of feature annotation.</text>
</comment>
<keyword evidence="3 8" id="KW-0813">Transport</keyword>
<dbReference type="STRING" id="37293.ENSANAP00000018961"/>
<evidence type="ECO:0000313" key="10">
    <source>
        <dbReference type="Ensembl" id="ENSANAP00000018961.1"/>
    </source>
</evidence>
<dbReference type="AlphaFoldDB" id="A0A2K5DDF3"/>
<keyword evidence="6 8" id="KW-0406">Ion transport</keyword>
<feature type="transmembrane region" description="Helical" evidence="8">
    <location>
        <begin position="95"/>
        <end position="115"/>
    </location>
</feature>
<evidence type="ECO:0000256" key="8">
    <source>
        <dbReference type="RuleBase" id="RU364131"/>
    </source>
</evidence>
<evidence type="ECO:0000256" key="3">
    <source>
        <dbReference type="ARBA" id="ARBA00022448"/>
    </source>
</evidence>
<dbReference type="PANTHER" id="PTHR14132:SF11">
    <property type="entry name" value="FXYD DOMAIN-CONTAINING ION TRANSPORT REGULATOR 3"/>
    <property type="match status" value="1"/>
</dbReference>
<evidence type="ECO:0000256" key="4">
    <source>
        <dbReference type="ARBA" id="ARBA00022692"/>
    </source>
</evidence>
<keyword evidence="7 8" id="KW-0472">Membrane</keyword>
<dbReference type="GO" id="GO:0005886">
    <property type="term" value="C:plasma membrane"/>
    <property type="evidence" value="ECO:0007669"/>
    <property type="project" value="UniProtKB-SubCell"/>
</dbReference>
<dbReference type="InterPro" id="IPR000272">
    <property type="entry name" value="Ion-transport_regulator_FXYD"/>
</dbReference>
<dbReference type="InterPro" id="IPR047297">
    <property type="entry name" value="FXYD_motif"/>
</dbReference>
<evidence type="ECO:0000313" key="11">
    <source>
        <dbReference type="Proteomes" id="UP000233020"/>
    </source>
</evidence>
<evidence type="ECO:0000256" key="2">
    <source>
        <dbReference type="ARBA" id="ARBA00005948"/>
    </source>
</evidence>
<keyword evidence="11" id="KW-1185">Reference proteome</keyword>
<protein>
    <recommendedName>
        <fullName evidence="8">FXYD domain-containing ion transport regulator</fullName>
    </recommendedName>
</protein>
<dbReference type="Pfam" id="PF02038">
    <property type="entry name" value="ATP1G1_PLM_MAT8"/>
    <property type="match status" value="1"/>
</dbReference>
<dbReference type="GeneTree" id="ENSGT00940000153062"/>
<feature type="transmembrane region" description="Helical" evidence="8">
    <location>
        <begin position="58"/>
        <end position="75"/>
    </location>
</feature>
<evidence type="ECO:0000256" key="7">
    <source>
        <dbReference type="ARBA" id="ARBA00023136"/>
    </source>
</evidence>
<feature type="region of interest" description="Disordered" evidence="9">
    <location>
        <begin position="125"/>
        <end position="145"/>
    </location>
</feature>
<accession>A0A2K5DDF3</accession>
<dbReference type="Proteomes" id="UP000233020">
    <property type="component" value="Unplaced"/>
</dbReference>
<evidence type="ECO:0000256" key="6">
    <source>
        <dbReference type="ARBA" id="ARBA00023065"/>
    </source>
</evidence>
<dbReference type="Ensembl" id="ENSANAT00000036829.1">
    <property type="protein sequence ID" value="ENSANAP00000018961.1"/>
    <property type="gene ID" value="ENSANAG00000027299.1"/>
</dbReference>
<evidence type="ECO:0000256" key="1">
    <source>
        <dbReference type="ARBA" id="ARBA00004167"/>
    </source>
</evidence>
<dbReference type="PANTHER" id="PTHR14132">
    <property type="entry name" value="SODIUM/POTASSIUM-TRANSPORTING ATPASE SUBUNIT GAMMA"/>
    <property type="match status" value="1"/>
</dbReference>
<dbReference type="CDD" id="cd20328">
    <property type="entry name" value="FXYD3-like"/>
    <property type="match status" value="1"/>
</dbReference>
<dbReference type="PROSITE" id="PS01310">
    <property type="entry name" value="FXYD"/>
    <property type="match status" value="1"/>
</dbReference>
<reference evidence="10" key="1">
    <citation type="submission" date="2025-08" db="UniProtKB">
        <authorList>
            <consortium name="Ensembl"/>
        </authorList>
    </citation>
    <scope>IDENTIFICATION</scope>
</reference>
<comment type="subcellular location">
    <subcellularLocation>
        <location evidence="1">Membrane</location>
        <topology evidence="1">Single-pass membrane protein</topology>
    </subcellularLocation>
</comment>
<dbReference type="GO" id="GO:0006813">
    <property type="term" value="P:potassium ion transport"/>
    <property type="evidence" value="ECO:0007669"/>
    <property type="project" value="UniProtKB-KW"/>
</dbReference>
<evidence type="ECO:0000256" key="5">
    <source>
        <dbReference type="ARBA" id="ARBA00022989"/>
    </source>
</evidence>
<keyword evidence="4 8" id="KW-0812">Transmembrane</keyword>
<gene>
    <name evidence="10" type="primary">FXYD3</name>
</gene>
<proteinExistence type="inferred from homology"/>